<evidence type="ECO:0000313" key="2">
    <source>
        <dbReference type="Proteomes" id="UP001160148"/>
    </source>
</evidence>
<sequence>MSCVRKKKSACNPSTQIFDQPIQSKSKKQINKKENVREEIGNKHGPVRHAQQIQANVHNYILEMGSTQEKTYFEPIHQTFNQRFKQETEILKGKMNYQLEKDSMFIRTEYDDKLLQDTNYHMNKFNDAIAAITMDLNNKCEEKQKQYKIDAKNMMHKSIEKYLTCREHYIKQEFEYFKEQNLADFKEYYRLLILSYRLRFEKKLDDIEKNHRSNYDKKKQSLVYKYKKKFDLEKTKLEEKLLSEKPSLSSVFYEEKVEESEPYMNANIQKNLKC</sequence>
<proteinExistence type="predicted"/>
<dbReference type="EMBL" id="CARXXK010000003">
    <property type="protein sequence ID" value="CAI6363882.1"/>
    <property type="molecule type" value="Genomic_DNA"/>
</dbReference>
<protein>
    <submittedName>
        <fullName evidence="1">Uncharacterized protein</fullName>
    </submittedName>
</protein>
<comment type="caution">
    <text evidence="1">The sequence shown here is derived from an EMBL/GenBank/DDBJ whole genome shotgun (WGS) entry which is preliminary data.</text>
</comment>
<reference evidence="1 2" key="1">
    <citation type="submission" date="2023-01" db="EMBL/GenBank/DDBJ databases">
        <authorList>
            <person name="Whitehead M."/>
        </authorList>
    </citation>
    <scope>NUCLEOTIDE SEQUENCE [LARGE SCALE GENOMIC DNA]</scope>
</reference>
<organism evidence="1 2">
    <name type="scientific">Macrosiphum euphorbiae</name>
    <name type="common">potato aphid</name>
    <dbReference type="NCBI Taxonomy" id="13131"/>
    <lineage>
        <taxon>Eukaryota</taxon>
        <taxon>Metazoa</taxon>
        <taxon>Ecdysozoa</taxon>
        <taxon>Arthropoda</taxon>
        <taxon>Hexapoda</taxon>
        <taxon>Insecta</taxon>
        <taxon>Pterygota</taxon>
        <taxon>Neoptera</taxon>
        <taxon>Paraneoptera</taxon>
        <taxon>Hemiptera</taxon>
        <taxon>Sternorrhyncha</taxon>
        <taxon>Aphidomorpha</taxon>
        <taxon>Aphidoidea</taxon>
        <taxon>Aphididae</taxon>
        <taxon>Macrosiphini</taxon>
        <taxon>Macrosiphum</taxon>
    </lineage>
</organism>
<evidence type="ECO:0000313" key="1">
    <source>
        <dbReference type="EMBL" id="CAI6363882.1"/>
    </source>
</evidence>
<gene>
    <name evidence="1" type="ORF">MEUPH1_LOCUS18772</name>
</gene>
<dbReference type="AlphaFoldDB" id="A0AAV0X888"/>
<keyword evidence="2" id="KW-1185">Reference proteome</keyword>
<accession>A0AAV0X888</accession>
<dbReference type="Proteomes" id="UP001160148">
    <property type="component" value="Unassembled WGS sequence"/>
</dbReference>
<name>A0AAV0X888_9HEMI</name>